<accession>A0A1G8FI71</accession>
<dbReference type="Pfam" id="PF10824">
    <property type="entry name" value="T7SS_ESX_EspC"/>
    <property type="match status" value="1"/>
</dbReference>
<proteinExistence type="predicted"/>
<dbReference type="EMBL" id="FNDN01000003">
    <property type="protein sequence ID" value="SDH81798.1"/>
    <property type="molecule type" value="Genomic_DNA"/>
</dbReference>
<reference evidence="1 2" key="1">
    <citation type="submission" date="2016-10" db="EMBL/GenBank/DDBJ databases">
        <authorList>
            <person name="de Groot N.N."/>
        </authorList>
    </citation>
    <scope>NUCLEOTIDE SEQUENCE [LARGE SCALE GENOMIC DNA]</scope>
    <source>
        <strain evidence="1 2">DSM 44892</strain>
    </source>
</reference>
<gene>
    <name evidence="1" type="ORF">SAMN05444695_103290</name>
</gene>
<evidence type="ECO:0000313" key="1">
    <source>
        <dbReference type="EMBL" id="SDH81798.1"/>
    </source>
</evidence>
<organism evidence="1 2">
    <name type="scientific">Rhodococcus triatomae</name>
    <dbReference type="NCBI Taxonomy" id="300028"/>
    <lineage>
        <taxon>Bacteria</taxon>
        <taxon>Bacillati</taxon>
        <taxon>Actinomycetota</taxon>
        <taxon>Actinomycetes</taxon>
        <taxon>Mycobacteriales</taxon>
        <taxon>Nocardiaceae</taxon>
        <taxon>Rhodococcus</taxon>
    </lineage>
</organism>
<evidence type="ECO:0000313" key="2">
    <source>
        <dbReference type="Proteomes" id="UP000183263"/>
    </source>
</evidence>
<name>A0A1G8FI71_9NOCA</name>
<dbReference type="Proteomes" id="UP000183263">
    <property type="component" value="Unassembled WGS sequence"/>
</dbReference>
<dbReference type="GO" id="GO:0009306">
    <property type="term" value="P:protein secretion"/>
    <property type="evidence" value="ECO:0007669"/>
    <property type="project" value="InterPro"/>
</dbReference>
<dbReference type="RefSeq" id="WP_072736566.1">
    <property type="nucleotide sequence ID" value="NZ_CP048813.1"/>
</dbReference>
<sequence length="106" mass="9864">MEQLHAETASIAAFGATTAAMSAELHAAGLGAAASGPMLLGPVFGLVGGDFLAAFAAAHAAHLASIERLSGVLAGISAAAIGSAADYDGTEAGNTAALGSAGAGLA</sequence>
<dbReference type="AlphaFoldDB" id="A0A1G8FI71"/>
<dbReference type="InterPro" id="IPR022536">
    <property type="entry name" value="EspC"/>
</dbReference>
<protein>
    <submittedName>
        <fullName evidence="1">Excreted virulence factor EspC, type VII ESX diderm</fullName>
    </submittedName>
</protein>
<keyword evidence="2" id="KW-1185">Reference proteome</keyword>